<keyword evidence="3" id="KW-1185">Reference proteome</keyword>
<evidence type="ECO:0000259" key="1">
    <source>
        <dbReference type="SMART" id="SM00736"/>
    </source>
</evidence>
<dbReference type="NCBIfam" id="NF041518">
    <property type="entry name" value="choice_anch_Q"/>
    <property type="match status" value="3"/>
</dbReference>
<dbReference type="Pfam" id="PF05345">
    <property type="entry name" value="He_PIG"/>
    <property type="match status" value="3"/>
</dbReference>
<dbReference type="RefSeq" id="WP_191043366.1">
    <property type="nucleotide sequence ID" value="NZ_JACXAA010000030.1"/>
</dbReference>
<dbReference type="GO" id="GO:0016020">
    <property type="term" value="C:membrane"/>
    <property type="evidence" value="ECO:0007669"/>
    <property type="project" value="InterPro"/>
</dbReference>
<dbReference type="Proteomes" id="UP000653797">
    <property type="component" value="Unassembled WGS sequence"/>
</dbReference>
<dbReference type="InterPro" id="IPR006626">
    <property type="entry name" value="PbH1"/>
</dbReference>
<comment type="caution">
    <text evidence="2">The sequence shown here is derived from an EMBL/GenBank/DDBJ whole genome shotgun (WGS) entry which is preliminary data.</text>
</comment>
<dbReference type="InterPro" id="IPR006644">
    <property type="entry name" value="Cadg"/>
</dbReference>
<dbReference type="InterPro" id="IPR059226">
    <property type="entry name" value="Choice_anch_Q_dom"/>
</dbReference>
<dbReference type="InterPro" id="IPR015919">
    <property type="entry name" value="Cadherin-like_sf"/>
</dbReference>
<protein>
    <submittedName>
        <fullName evidence="2">Ig domain-containing protein</fullName>
    </submittedName>
</protein>
<name>A0A927B8L8_9BACT</name>
<evidence type="ECO:0000313" key="2">
    <source>
        <dbReference type="EMBL" id="MBD2757744.1"/>
    </source>
</evidence>
<dbReference type="SUPFAM" id="SSF49313">
    <property type="entry name" value="Cadherin-like"/>
    <property type="match status" value="3"/>
</dbReference>
<dbReference type="SUPFAM" id="SSF51126">
    <property type="entry name" value="Pectin lyase-like"/>
    <property type="match status" value="3"/>
</dbReference>
<organism evidence="2 3">
    <name type="scientific">Spirosoma validum</name>
    <dbReference type="NCBI Taxonomy" id="2771355"/>
    <lineage>
        <taxon>Bacteria</taxon>
        <taxon>Pseudomonadati</taxon>
        <taxon>Bacteroidota</taxon>
        <taxon>Cytophagia</taxon>
        <taxon>Cytophagales</taxon>
        <taxon>Cytophagaceae</taxon>
        <taxon>Spirosoma</taxon>
    </lineage>
</organism>
<dbReference type="InterPro" id="IPR013783">
    <property type="entry name" value="Ig-like_fold"/>
</dbReference>
<feature type="domain" description="Dystroglycan-type cadherin-like" evidence="1">
    <location>
        <begin position="846"/>
        <end position="938"/>
    </location>
</feature>
<accession>A0A927B8L8</accession>
<dbReference type="PANTHER" id="PTHR11319">
    <property type="entry name" value="G PROTEIN-COUPLED RECEPTOR-RELATED"/>
    <property type="match status" value="1"/>
</dbReference>
<feature type="domain" description="Dystroglycan-type cadherin-like" evidence="1">
    <location>
        <begin position="1273"/>
        <end position="1362"/>
    </location>
</feature>
<dbReference type="PANTHER" id="PTHR11319:SF35">
    <property type="entry name" value="OUTER MEMBRANE PROTEIN PMPC-RELATED"/>
    <property type="match status" value="1"/>
</dbReference>
<dbReference type="SMART" id="SM00736">
    <property type="entry name" value="CADG"/>
    <property type="match status" value="2"/>
</dbReference>
<dbReference type="Gene3D" id="2.60.40.10">
    <property type="entry name" value="Immunoglobulins"/>
    <property type="match status" value="3"/>
</dbReference>
<gene>
    <name evidence="2" type="ORF">IC230_33070</name>
</gene>
<proteinExistence type="predicted"/>
<dbReference type="InterPro" id="IPR012334">
    <property type="entry name" value="Pectin_lyas_fold"/>
</dbReference>
<reference evidence="2" key="1">
    <citation type="submission" date="2020-09" db="EMBL/GenBank/DDBJ databases">
        <authorList>
            <person name="Kim M.K."/>
        </authorList>
    </citation>
    <scope>NUCLEOTIDE SEQUENCE</scope>
    <source>
        <strain evidence="2">BT704</strain>
    </source>
</reference>
<dbReference type="InterPro" id="IPR011050">
    <property type="entry name" value="Pectin_lyase_fold/virulence"/>
</dbReference>
<sequence length="1502" mass="151141">MNTRLPLTHFSAWSFYRLFYTFLLLVSISTALAQTPTIRYVKAGATGNGSAWASASGDLQAMINASAAGDQVWMAQGLYKPGGQANTNRSLSFAMKNGVALYGGFAGSETTLSQRALSSPSSTTLSGDIGTANNNADNSYHVLNNPAGLTSSAILDGFLITGGNASASASPDNAGGGMRNNGNGTGNTCSPLIRNCIFQTNAAADRGGALYNAGYSSGSSNPSLINCLFLSNSANSLGGALYNDGSAGGSSNPSLINCSFLANSAPSGGAMGSVGYQGGSHPVLTNCVVFGNGGASTFTNGPVAFITTSYSLFEASATGYNAGTGNLTTAFTPFVSSTDARLNACAPAINAGDNATYTTANGPTTDLAGNPRIFPSGGRIDMGAYEFQATPGLTLTAPSVNTATVGVAFSQPFTASGGSSPYSFSLASGSLPPGLTLATTGVLSGTPTQVGSFTLSAKAANATGCAGVSTPYVLKGQLDSPIRYVRAGAAGSGSSWADASGNLQGQINLAGAEQVWVAQGTYKPGPTGNTNRTISFAMKNGITILGGFSASGSPTLSQRNPASFTTILSGDIGTLSNNADNSYHVLNNAGIDNSAVLDGFLIRDGYDNGQNSSALYGGGMCNKGSSPRVTNCIFESNTSFLGGGMFNDNASNPTVTNCSFQRNTAINAGGGMANVTNSRPTLINCNFQGNSARGGGAMTNDNANPSVINCTFQGNSGSEFGGAMFNTSSNTSISSTVTLINCVVFDNGGANTFANNQSSVSATYSLLEASVTGYTDGGNNLTTSVSPFVSSTDVRLNSCAPAINTGSNAAYLAANGPATDLAGNARVYPSGGRIDMGAYEYQAAPTTISLTAPSVNTATVGVAFSQSFTASGGSSPYSYSLASGSLPTGLTLASTGTLSGTPTQVGRFTLTVLATDAAGCSGVSVPYVLDVQTDVPIRYVRVGGVGSGSSWADASGDLQSQIGLVGAQQVWVAQGTYKPGGQANTDRSISFAMKSGVRILGGFPANGSPSLSQRNPGSFTTVLSGDIGTVSDPADNNYHVINNSAIDNTAVLDGFVIRDGNANGSSDLRNGGGMYNSTSSPTLTNCSFLSNSASYGGGIANSSSSPTLTNCSFQSNSAQSGGGLYTAGGDPTLTNCSFQGNIASSYNFGGGAVFSVGGNSRLINCVVWGNGGGNTFSRYAGDVIITYSLLDASISGSSYTDGGNNLITTTSPFVSATDTRLNACAPAINAGDNATYTTANGPTTDLAGNPRIFPSGGRIDMGAYEFQATPGLTLTAPSVNTATVGVAFSQPFTASGGSSPYSYSLASGSLPPGLTLATTGTLSGTPTQAGSFTLTVLATDAAGCSGVSVPSTLTITQPALILADLTPILYARPTTAYGTTDVSVVVDVVELNGVATSGNLTLKITKDAKVALSWPQSATSVGGRGVQNDVWTFNQTDPNYYVLTTNQILGAGGKLSVGLSGVLRPGATTGVINLSVIVLPSGMTEARATNNVDADKTDYFQQ</sequence>
<dbReference type="SMART" id="SM00710">
    <property type="entry name" value="PbH1"/>
    <property type="match status" value="9"/>
</dbReference>
<evidence type="ECO:0000313" key="3">
    <source>
        <dbReference type="Proteomes" id="UP000653797"/>
    </source>
</evidence>
<dbReference type="Gene3D" id="2.160.20.10">
    <property type="entry name" value="Single-stranded right-handed beta-helix, Pectin lyase-like"/>
    <property type="match status" value="3"/>
</dbReference>
<dbReference type="GO" id="GO:0005509">
    <property type="term" value="F:calcium ion binding"/>
    <property type="evidence" value="ECO:0007669"/>
    <property type="project" value="InterPro"/>
</dbReference>
<dbReference type="EMBL" id="JACXAA010000030">
    <property type="protein sequence ID" value="MBD2757744.1"/>
    <property type="molecule type" value="Genomic_DNA"/>
</dbReference>